<keyword evidence="16" id="KW-0378">Hydrolase</keyword>
<dbReference type="Pfam" id="PF00401">
    <property type="entry name" value="ATP-synt_DE"/>
    <property type="match status" value="1"/>
</dbReference>
<comment type="function">
    <text evidence="1 11">Produces ATP from ADP in the presence of a proton gradient across the membrane.</text>
</comment>
<keyword evidence="7 11" id="KW-0406">Ion transport</keyword>
<dbReference type="Gene3D" id="1.20.5.440">
    <property type="entry name" value="ATP synthase delta/epsilon subunit, C-terminal domain"/>
    <property type="match status" value="1"/>
</dbReference>
<dbReference type="EMBL" id="ADFR01000002">
    <property type="protein sequence ID" value="EFC06426.1"/>
    <property type="molecule type" value="Genomic_DNA"/>
</dbReference>
<dbReference type="Gene3D" id="2.60.15.10">
    <property type="entry name" value="F0F1 ATP synthase delta/epsilon subunit, N-terminal"/>
    <property type="match status" value="1"/>
</dbReference>
<dbReference type="PANTHER" id="PTHR13822">
    <property type="entry name" value="ATP SYNTHASE DELTA/EPSILON CHAIN"/>
    <property type="match status" value="1"/>
</dbReference>
<dbReference type="NCBIfam" id="TIGR01216">
    <property type="entry name" value="ATP_synt_epsi"/>
    <property type="match status" value="1"/>
</dbReference>
<evidence type="ECO:0000313" key="17">
    <source>
        <dbReference type="Proteomes" id="UP000005017"/>
    </source>
</evidence>
<organism evidence="16 17">
    <name type="scientific">Bulleidia extructa W1219</name>
    <dbReference type="NCBI Taxonomy" id="679192"/>
    <lineage>
        <taxon>Bacteria</taxon>
        <taxon>Bacillati</taxon>
        <taxon>Bacillota</taxon>
        <taxon>Erysipelotrichia</taxon>
        <taxon>Erysipelotrichales</taxon>
        <taxon>Erysipelotrichaceae</taxon>
        <taxon>Bulleidia</taxon>
    </lineage>
</organism>
<comment type="subcellular location">
    <subcellularLocation>
        <location evidence="2 11">Cell membrane</location>
        <topology evidence="2 11">Peripheral membrane protein</topology>
    </subcellularLocation>
</comment>
<evidence type="ECO:0000256" key="3">
    <source>
        <dbReference type="ARBA" id="ARBA00005712"/>
    </source>
</evidence>
<reference evidence="17" key="1">
    <citation type="submission" date="2009-12" db="EMBL/GenBank/DDBJ databases">
        <title>Sequence of Clostridiales genomosp. BVAB3 str. UPII9-5.</title>
        <authorList>
            <person name="Madupu R."/>
            <person name="Durkin A.S."/>
            <person name="Torralba M."/>
            <person name="Methe B."/>
            <person name="Sutton G.G."/>
            <person name="Strausberg R.L."/>
            <person name="Nelson K.E."/>
        </authorList>
    </citation>
    <scope>NUCLEOTIDE SEQUENCE [LARGE SCALE GENOMIC DNA]</scope>
    <source>
        <strain evidence="17">W1219</strain>
    </source>
</reference>
<keyword evidence="5 11" id="KW-1003">Cell membrane</keyword>
<dbReference type="AlphaFoldDB" id="D2MN00"/>
<dbReference type="CDD" id="cd12152">
    <property type="entry name" value="F1-ATPase_delta"/>
    <property type="match status" value="1"/>
</dbReference>
<evidence type="ECO:0000259" key="15">
    <source>
        <dbReference type="Pfam" id="PF02823"/>
    </source>
</evidence>
<dbReference type="GO" id="GO:0016787">
    <property type="term" value="F:hydrolase activity"/>
    <property type="evidence" value="ECO:0007669"/>
    <property type="project" value="UniProtKB-KW"/>
</dbReference>
<proteinExistence type="inferred from homology"/>
<evidence type="ECO:0000256" key="12">
    <source>
        <dbReference type="RuleBase" id="RU003656"/>
    </source>
</evidence>
<evidence type="ECO:0000256" key="9">
    <source>
        <dbReference type="ARBA" id="ARBA00023196"/>
    </source>
</evidence>
<gene>
    <name evidence="11 16" type="primary">atpC</name>
    <name evidence="16" type="ORF">HMPREF9013_1136</name>
</gene>
<dbReference type="InterPro" id="IPR036771">
    <property type="entry name" value="ATPsynth_dsu/esu_N"/>
</dbReference>
<feature type="coiled-coil region" evidence="13">
    <location>
        <begin position="83"/>
        <end position="117"/>
    </location>
</feature>
<dbReference type="InterPro" id="IPR020546">
    <property type="entry name" value="ATP_synth_F1_dsu/esu_N"/>
</dbReference>
<dbReference type="OrthoDB" id="9804110at2"/>
<keyword evidence="6 11" id="KW-0375">Hydrogen ion transport</keyword>
<evidence type="ECO:0000256" key="1">
    <source>
        <dbReference type="ARBA" id="ARBA00003543"/>
    </source>
</evidence>
<dbReference type="SUPFAM" id="SSF51344">
    <property type="entry name" value="Epsilon subunit of F1F0-ATP synthase N-terminal domain"/>
    <property type="match status" value="1"/>
</dbReference>
<evidence type="ECO:0000256" key="2">
    <source>
        <dbReference type="ARBA" id="ARBA00004202"/>
    </source>
</evidence>
<evidence type="ECO:0000256" key="13">
    <source>
        <dbReference type="SAM" id="Coils"/>
    </source>
</evidence>
<evidence type="ECO:0000256" key="5">
    <source>
        <dbReference type="ARBA" id="ARBA00022475"/>
    </source>
</evidence>
<comment type="caution">
    <text evidence="16">The sequence shown here is derived from an EMBL/GenBank/DDBJ whole genome shotgun (WGS) entry which is preliminary data.</text>
</comment>
<feature type="domain" description="ATP synthase epsilon subunit C-terminal" evidence="14">
    <location>
        <begin position="86"/>
        <end position="131"/>
    </location>
</feature>
<dbReference type="STRING" id="679192.HMPREF9013_1136"/>
<dbReference type="eggNOG" id="COG0355">
    <property type="taxonomic scope" value="Bacteria"/>
</dbReference>
<name>D2MN00_9FIRM</name>
<evidence type="ECO:0000313" key="16">
    <source>
        <dbReference type="EMBL" id="EFC06426.1"/>
    </source>
</evidence>
<evidence type="ECO:0000256" key="6">
    <source>
        <dbReference type="ARBA" id="ARBA00022781"/>
    </source>
</evidence>
<evidence type="ECO:0000256" key="11">
    <source>
        <dbReference type="HAMAP-Rule" id="MF_00530"/>
    </source>
</evidence>
<comment type="subunit">
    <text evidence="11 12">F-type ATPases have 2 components, CF(1) - the catalytic core - and CF(0) - the membrane proton channel. CF(1) has five subunits: alpha(3), beta(3), gamma(1), delta(1), epsilon(1). CF(0) has three main subunits: a, b and c.</text>
</comment>
<dbReference type="GO" id="GO:0005524">
    <property type="term" value="F:ATP binding"/>
    <property type="evidence" value="ECO:0007669"/>
    <property type="project" value="UniProtKB-UniRule"/>
</dbReference>
<dbReference type="GO" id="GO:0005886">
    <property type="term" value="C:plasma membrane"/>
    <property type="evidence" value="ECO:0007669"/>
    <property type="project" value="UniProtKB-SubCell"/>
</dbReference>
<protein>
    <recommendedName>
        <fullName evidence="11">ATP synthase epsilon chain</fullName>
    </recommendedName>
    <alternativeName>
        <fullName evidence="11">ATP synthase F1 sector epsilon subunit</fullName>
    </alternativeName>
    <alternativeName>
        <fullName evidence="11">F-ATPase epsilon subunit</fullName>
    </alternativeName>
</protein>
<dbReference type="InterPro" id="IPR020547">
    <property type="entry name" value="ATP_synth_F1_esu_C"/>
</dbReference>
<sequence length="132" mass="15156">MAKIHCRIITPQKLYREFDSDILTIETTEGQRGILPNHMPLVASLVIGKLSSVLDGEREEYAITGGLFYFRENKAEILVDAIESKEEIDLARAEQAKNRAEERIQHKREDIDLRRAEVALKKALNRIRVSKL</sequence>
<accession>D2MN00</accession>
<evidence type="ECO:0000256" key="7">
    <source>
        <dbReference type="ARBA" id="ARBA00023065"/>
    </source>
</evidence>
<dbReference type="GO" id="GO:0046933">
    <property type="term" value="F:proton-transporting ATP synthase activity, rotational mechanism"/>
    <property type="evidence" value="ECO:0007669"/>
    <property type="project" value="UniProtKB-UniRule"/>
</dbReference>
<dbReference type="HAMAP" id="MF_00530">
    <property type="entry name" value="ATP_synth_epsil_bac"/>
    <property type="match status" value="1"/>
</dbReference>
<dbReference type="FunFam" id="1.20.5.440:FF:000001">
    <property type="entry name" value="ATP synthase epsilon chain"/>
    <property type="match status" value="1"/>
</dbReference>
<dbReference type="SUPFAM" id="SSF46604">
    <property type="entry name" value="Epsilon subunit of F1F0-ATP synthase C-terminal domain"/>
    <property type="match status" value="1"/>
</dbReference>
<keyword evidence="10 11" id="KW-0066">ATP synthesis</keyword>
<dbReference type="Proteomes" id="UP000005017">
    <property type="component" value="Unassembled WGS sequence"/>
</dbReference>
<keyword evidence="17" id="KW-1185">Reference proteome</keyword>
<keyword evidence="9 11" id="KW-0139">CF(1)</keyword>
<keyword evidence="4 11" id="KW-0813">Transport</keyword>
<evidence type="ECO:0000256" key="4">
    <source>
        <dbReference type="ARBA" id="ARBA00022448"/>
    </source>
</evidence>
<evidence type="ECO:0000259" key="14">
    <source>
        <dbReference type="Pfam" id="PF00401"/>
    </source>
</evidence>
<keyword evidence="13" id="KW-0175">Coiled coil</keyword>
<dbReference type="RefSeq" id="WP_006626771.1">
    <property type="nucleotide sequence ID" value="NZ_ADFR01000002.1"/>
</dbReference>
<dbReference type="GO" id="GO:0045259">
    <property type="term" value="C:proton-transporting ATP synthase complex"/>
    <property type="evidence" value="ECO:0007669"/>
    <property type="project" value="UniProtKB-KW"/>
</dbReference>
<dbReference type="InterPro" id="IPR001469">
    <property type="entry name" value="ATP_synth_F1_dsu/esu"/>
</dbReference>
<feature type="domain" description="ATP synthase F1 complex delta/epsilon subunit N-terminal" evidence="15">
    <location>
        <begin position="4"/>
        <end position="81"/>
    </location>
</feature>
<evidence type="ECO:0000256" key="10">
    <source>
        <dbReference type="ARBA" id="ARBA00023310"/>
    </source>
</evidence>
<evidence type="ECO:0000256" key="8">
    <source>
        <dbReference type="ARBA" id="ARBA00023136"/>
    </source>
</evidence>
<comment type="similarity">
    <text evidence="3 11 12">Belongs to the ATPase epsilon chain family.</text>
</comment>
<dbReference type="PANTHER" id="PTHR13822:SF10">
    <property type="entry name" value="ATP SYNTHASE EPSILON CHAIN, CHLOROPLASTIC"/>
    <property type="match status" value="1"/>
</dbReference>
<dbReference type="Pfam" id="PF02823">
    <property type="entry name" value="ATP-synt_DE_N"/>
    <property type="match status" value="1"/>
</dbReference>
<keyword evidence="8 11" id="KW-0472">Membrane</keyword>
<dbReference type="InterPro" id="IPR036794">
    <property type="entry name" value="ATP_F1_dsu/esu_C_sf"/>
</dbReference>